<gene>
    <name evidence="2" type="ORF">SETIT_8G251700v2</name>
</gene>
<sequence length="92" mass="10270">MVSSTGWSHRPPGAFLVWNCPHQTLAPLPQAQHRCRPSSSTSTHPSSLPSRRWDHRPELRIVISLGKNNGWALVELVDRLAVAVNEQRIGSE</sequence>
<reference evidence="2" key="2">
    <citation type="submission" date="2015-07" db="EMBL/GenBank/DDBJ databases">
        <authorList>
            <person name="Noorani M."/>
        </authorList>
    </citation>
    <scope>NUCLEOTIDE SEQUENCE</scope>
    <source>
        <strain evidence="2">Yugu1</strain>
    </source>
</reference>
<reference evidence="2" key="1">
    <citation type="journal article" date="2012" name="Nat. Biotechnol.">
        <title>Reference genome sequence of the model plant Setaria.</title>
        <authorList>
            <person name="Bennetzen J.L."/>
            <person name="Schmutz J."/>
            <person name="Wang H."/>
            <person name="Percifield R."/>
            <person name="Hawkins J."/>
            <person name="Pontaroli A.C."/>
            <person name="Estep M."/>
            <person name="Feng L."/>
            <person name="Vaughn J.N."/>
            <person name="Grimwood J."/>
            <person name="Jenkins J."/>
            <person name="Barry K."/>
            <person name="Lindquist E."/>
            <person name="Hellsten U."/>
            <person name="Deshpande S."/>
            <person name="Wang X."/>
            <person name="Wu X."/>
            <person name="Mitros T."/>
            <person name="Triplett J."/>
            <person name="Yang X."/>
            <person name="Ye C.Y."/>
            <person name="Mauro-Herrera M."/>
            <person name="Wang L."/>
            <person name="Li P."/>
            <person name="Sharma M."/>
            <person name="Sharma R."/>
            <person name="Ronald P.C."/>
            <person name="Panaud O."/>
            <person name="Kellogg E.A."/>
            <person name="Brutnell T.P."/>
            <person name="Doust A.N."/>
            <person name="Tuskan G.A."/>
            <person name="Rokhsar D."/>
            <person name="Devos K.M."/>
        </authorList>
    </citation>
    <scope>NUCLEOTIDE SEQUENCE [LARGE SCALE GENOMIC DNA]</scope>
    <source>
        <strain evidence="2">Yugu1</strain>
    </source>
</reference>
<name>A0A368SBH3_SETIT</name>
<protein>
    <submittedName>
        <fullName evidence="2">Uncharacterized protein</fullName>
    </submittedName>
</protein>
<accession>A0A368SBH3</accession>
<organism evidence="2">
    <name type="scientific">Setaria italica</name>
    <name type="common">Foxtail millet</name>
    <name type="synonym">Panicum italicum</name>
    <dbReference type="NCBI Taxonomy" id="4555"/>
    <lineage>
        <taxon>Eukaryota</taxon>
        <taxon>Viridiplantae</taxon>
        <taxon>Streptophyta</taxon>
        <taxon>Embryophyta</taxon>
        <taxon>Tracheophyta</taxon>
        <taxon>Spermatophyta</taxon>
        <taxon>Magnoliopsida</taxon>
        <taxon>Liliopsida</taxon>
        <taxon>Poales</taxon>
        <taxon>Poaceae</taxon>
        <taxon>PACMAD clade</taxon>
        <taxon>Panicoideae</taxon>
        <taxon>Panicodae</taxon>
        <taxon>Paniceae</taxon>
        <taxon>Cenchrinae</taxon>
        <taxon>Setaria</taxon>
    </lineage>
</organism>
<dbReference type="EMBL" id="CM003535">
    <property type="protein sequence ID" value="RCV39796.1"/>
    <property type="molecule type" value="Genomic_DNA"/>
</dbReference>
<dbReference type="AlphaFoldDB" id="A0A368SBH3"/>
<feature type="region of interest" description="Disordered" evidence="1">
    <location>
        <begin position="30"/>
        <end position="52"/>
    </location>
</feature>
<proteinExistence type="predicted"/>
<evidence type="ECO:0000313" key="2">
    <source>
        <dbReference type="EMBL" id="RCV39796.1"/>
    </source>
</evidence>
<feature type="compositionally biased region" description="Low complexity" evidence="1">
    <location>
        <begin position="37"/>
        <end position="50"/>
    </location>
</feature>
<evidence type="ECO:0000256" key="1">
    <source>
        <dbReference type="SAM" id="MobiDB-lite"/>
    </source>
</evidence>